<name>A0ABS5REV7_9MYCO</name>
<dbReference type="EMBL" id="JAHCLR010000005">
    <property type="protein sequence ID" value="MBS9532816.1"/>
    <property type="molecule type" value="Genomic_DNA"/>
</dbReference>
<evidence type="ECO:0000256" key="1">
    <source>
        <dbReference type="SAM" id="Phobius"/>
    </source>
</evidence>
<dbReference type="Proteomes" id="UP001519535">
    <property type="component" value="Unassembled WGS sequence"/>
</dbReference>
<accession>A0ABS5REV7</accession>
<keyword evidence="1" id="KW-1133">Transmembrane helix</keyword>
<proteinExistence type="predicted"/>
<protein>
    <submittedName>
        <fullName evidence="2">Uncharacterized protein</fullName>
    </submittedName>
</protein>
<feature type="transmembrane region" description="Helical" evidence="1">
    <location>
        <begin position="7"/>
        <end position="34"/>
    </location>
</feature>
<gene>
    <name evidence="2" type="ORF">KIH27_04340</name>
</gene>
<organism evidence="2 3">
    <name type="scientific">Mycolicibacter acidiphilus</name>
    <dbReference type="NCBI Taxonomy" id="2835306"/>
    <lineage>
        <taxon>Bacteria</taxon>
        <taxon>Bacillati</taxon>
        <taxon>Actinomycetota</taxon>
        <taxon>Actinomycetes</taxon>
        <taxon>Mycobacteriales</taxon>
        <taxon>Mycobacteriaceae</taxon>
        <taxon>Mycolicibacter</taxon>
    </lineage>
</organism>
<reference evidence="2 3" key="1">
    <citation type="submission" date="2021-05" db="EMBL/GenBank/DDBJ databases">
        <title>Mycobacterium acidophilum sp. nov., an extremely acid-tolerant member of the genus Mycobacterium.</title>
        <authorList>
            <person name="Xia J."/>
        </authorList>
    </citation>
    <scope>NUCLEOTIDE SEQUENCE [LARGE SCALE GENOMIC DNA]</scope>
    <source>
        <strain evidence="2 3">M1</strain>
    </source>
</reference>
<keyword evidence="3" id="KW-1185">Reference proteome</keyword>
<evidence type="ECO:0000313" key="2">
    <source>
        <dbReference type="EMBL" id="MBS9532816.1"/>
    </source>
</evidence>
<comment type="caution">
    <text evidence="2">The sequence shown here is derived from an EMBL/GenBank/DDBJ whole genome shotgun (WGS) entry which is preliminary data.</text>
</comment>
<keyword evidence="1" id="KW-0812">Transmembrane</keyword>
<keyword evidence="1" id="KW-0472">Membrane</keyword>
<evidence type="ECO:0000313" key="3">
    <source>
        <dbReference type="Proteomes" id="UP001519535"/>
    </source>
</evidence>
<sequence>MRRWAVIAGWAVGALIAAGALLLGLVFVFGYFFMPGMDDLGAHPMTPKTAAWAMHDRKVVIPAGFTFEEGTEFREFVGANGYVARYRVGGDFDAAVRAVASANPDFPAPRRTSCADEIVVTAYPGLPWFSCDDGTRVSVTTRTVSGVDVAVDHYHGTPPGAVTLLVADAGGGMELFVLAAGS</sequence>